<dbReference type="HOGENOM" id="CLU_042555_0_1_6"/>
<dbReference type="EMBL" id="LN614830">
    <property type="protein sequence ID" value="CEG61811.1"/>
    <property type="molecule type" value="Genomic_DNA"/>
</dbReference>
<reference evidence="3" key="2">
    <citation type="submission" date="2014-09" db="EMBL/GenBank/DDBJ databases">
        <authorList>
            <person name="GOMEZ-VALERO Laura"/>
        </authorList>
    </citation>
    <scope>NUCLEOTIDE SEQUENCE</scope>
    <source>
        <strain evidence="3">ATCC33218</strain>
    </source>
</reference>
<evidence type="ECO:0000259" key="2">
    <source>
        <dbReference type="PROSITE" id="PS51278"/>
    </source>
</evidence>
<accession>A0A098GJY2</accession>
<evidence type="ECO:0000313" key="6">
    <source>
        <dbReference type="Proteomes" id="UP000182998"/>
    </source>
</evidence>
<dbReference type="PANTHER" id="PTHR43187:SF1">
    <property type="entry name" value="GLUTAMINE AMIDOTRANSFERASE DUG3-RELATED"/>
    <property type="match status" value="1"/>
</dbReference>
<organism evidence="3 5">
    <name type="scientific">Legionella micdadei</name>
    <name type="common">Tatlockia micdadei</name>
    <dbReference type="NCBI Taxonomy" id="451"/>
    <lineage>
        <taxon>Bacteria</taxon>
        <taxon>Pseudomonadati</taxon>
        <taxon>Pseudomonadota</taxon>
        <taxon>Gammaproteobacteria</taxon>
        <taxon>Legionellales</taxon>
        <taxon>Legionellaceae</taxon>
        <taxon>Legionella</taxon>
    </lineage>
</organism>
<dbReference type="STRING" id="451.B6N58_03465"/>
<dbReference type="PANTHER" id="PTHR43187">
    <property type="entry name" value="GLUTAMINE AMIDOTRANSFERASE DUG3-RELATED"/>
    <property type="match status" value="1"/>
</dbReference>
<dbReference type="AlphaFoldDB" id="A0A098GJY2"/>
<evidence type="ECO:0000313" key="3">
    <source>
        <dbReference type="EMBL" id="CEG61811.1"/>
    </source>
</evidence>
<feature type="domain" description="Glutamine amidotransferase type-2" evidence="2">
    <location>
        <begin position="2"/>
        <end position="306"/>
    </location>
</feature>
<dbReference type="Pfam" id="PF13230">
    <property type="entry name" value="GATase_4"/>
    <property type="match status" value="1"/>
</dbReference>
<dbReference type="RefSeq" id="WP_045099991.1">
    <property type="nucleotide sequence ID" value="NZ_CP020614.1"/>
</dbReference>
<dbReference type="Gene3D" id="3.60.20.10">
    <property type="entry name" value="Glutamine Phosphoribosylpyrophosphate, subunit 1, domain 1"/>
    <property type="match status" value="1"/>
</dbReference>
<dbReference type="SUPFAM" id="SSF56235">
    <property type="entry name" value="N-terminal nucleophile aminohydrolases (Ntn hydrolases)"/>
    <property type="match status" value="1"/>
</dbReference>
<dbReference type="CDD" id="cd01908">
    <property type="entry name" value="YafJ"/>
    <property type="match status" value="1"/>
</dbReference>
<protein>
    <submittedName>
        <fullName evidence="4">Glutamine amidotransferase</fullName>
    </submittedName>
</protein>
<keyword evidence="6" id="KW-1185">Reference proteome</keyword>
<dbReference type="Proteomes" id="UP000182998">
    <property type="component" value="Unassembled WGS sequence"/>
</dbReference>
<gene>
    <name evidence="3" type="ORF">LMI_2550</name>
    <name evidence="4" type="ORF">SAMN02982997_01187</name>
</gene>
<dbReference type="InterPro" id="IPR052373">
    <property type="entry name" value="Gamma-glu_amide_hydrolase"/>
</dbReference>
<dbReference type="PROSITE" id="PS51278">
    <property type="entry name" value="GATASE_TYPE_2"/>
    <property type="match status" value="1"/>
</dbReference>
<dbReference type="InterPro" id="IPR017932">
    <property type="entry name" value="GATase_2_dom"/>
</dbReference>
<sequence length="306" mass="35243">MCRVLIYLGQNESSIYDLLYGPDNGLVHQSYAPQLMKHIQNLAGLGFCAWSKSSHYPEEPYLYKTTCLPFFDKNLFRLSKKLTTNCMVAHVRGVEYKIIETVSEQNVHPFKFDDAHFALAHNGSLAHMDRLKVALVKYIKPQLMSMIKGTTDSEWVYVLFLSQFKDFRENVPMEEAFQAIINTFEILGKARKECGIEEASPVNLFITNGEYLFVTRFVFDFGCNTSNVQKAFLGYHSLWLTVGESYSIVDGIYKMHGTGIRRNILFASEPLSTDRTTWIELPEYSITQAWIQDEQVKFRTFDLVVN</sequence>
<reference evidence="5" key="1">
    <citation type="submission" date="2014-09" db="EMBL/GenBank/DDBJ databases">
        <authorList>
            <person name="Gomez-Valero L."/>
        </authorList>
    </citation>
    <scope>NUCLEOTIDE SEQUENCE [LARGE SCALE GENOMIC DNA]</scope>
    <source>
        <strain evidence="5">ATCC33218</strain>
    </source>
</reference>
<keyword evidence="1 4" id="KW-0315">Glutamine amidotransferase</keyword>
<dbReference type="InterPro" id="IPR026869">
    <property type="entry name" value="EgtC-like"/>
</dbReference>
<reference evidence="4 6" key="3">
    <citation type="submission" date="2016-10" db="EMBL/GenBank/DDBJ databases">
        <authorList>
            <person name="Varghese N."/>
            <person name="Submissions S."/>
        </authorList>
    </citation>
    <scope>NUCLEOTIDE SEQUENCE [LARGE SCALE GENOMIC DNA]</scope>
    <source>
        <strain evidence="4 6">ATCC 33218</strain>
    </source>
</reference>
<evidence type="ECO:0000256" key="1">
    <source>
        <dbReference type="ARBA" id="ARBA00022962"/>
    </source>
</evidence>
<dbReference type="KEGG" id="tmc:LMI_2550"/>
<name>A0A098GJY2_LEGMI</name>
<evidence type="ECO:0000313" key="4">
    <source>
        <dbReference type="EMBL" id="SCY24296.1"/>
    </source>
</evidence>
<dbReference type="EMBL" id="FMVN01000005">
    <property type="protein sequence ID" value="SCY24296.1"/>
    <property type="molecule type" value="Genomic_DNA"/>
</dbReference>
<proteinExistence type="predicted"/>
<dbReference type="InterPro" id="IPR029055">
    <property type="entry name" value="Ntn_hydrolases_N"/>
</dbReference>
<dbReference type="Proteomes" id="UP000032414">
    <property type="component" value="Chromosome I"/>
</dbReference>
<dbReference type="OrthoDB" id="9804310at2"/>
<evidence type="ECO:0000313" key="5">
    <source>
        <dbReference type="Proteomes" id="UP000032414"/>
    </source>
</evidence>
<dbReference type="PATRIC" id="fig|451.8.peg.2708"/>